<accession>A0A0A9ELI4</accession>
<sequence>MSYELYRNFTENNLISHEKYRIQKKNPTIQRVLSLFSVDHHLLCHQL</sequence>
<proteinExistence type="predicted"/>
<reference evidence="1" key="2">
    <citation type="journal article" date="2015" name="Data Brief">
        <title>Shoot transcriptome of the giant reed, Arundo donax.</title>
        <authorList>
            <person name="Barrero R.A."/>
            <person name="Guerrero F.D."/>
            <person name="Moolhuijzen P."/>
            <person name="Goolsby J.A."/>
            <person name="Tidwell J."/>
            <person name="Bellgard S.E."/>
            <person name="Bellgard M.I."/>
        </authorList>
    </citation>
    <scope>NUCLEOTIDE SEQUENCE</scope>
    <source>
        <tissue evidence="1">Shoot tissue taken approximately 20 cm above the soil surface</tissue>
    </source>
</reference>
<evidence type="ECO:0000313" key="1">
    <source>
        <dbReference type="EMBL" id="JAD96912.1"/>
    </source>
</evidence>
<reference evidence="1" key="1">
    <citation type="submission" date="2014-09" db="EMBL/GenBank/DDBJ databases">
        <authorList>
            <person name="Magalhaes I.L.F."/>
            <person name="Oliveira U."/>
            <person name="Santos F.R."/>
            <person name="Vidigal T.H.D.A."/>
            <person name="Brescovit A.D."/>
            <person name="Santos A.J."/>
        </authorList>
    </citation>
    <scope>NUCLEOTIDE SEQUENCE</scope>
    <source>
        <tissue evidence="1">Shoot tissue taken approximately 20 cm above the soil surface</tissue>
    </source>
</reference>
<protein>
    <submittedName>
        <fullName evidence="1">Uncharacterized protein</fullName>
    </submittedName>
</protein>
<dbReference type="AlphaFoldDB" id="A0A0A9ELI4"/>
<dbReference type="EMBL" id="GBRH01200983">
    <property type="protein sequence ID" value="JAD96912.1"/>
    <property type="molecule type" value="Transcribed_RNA"/>
</dbReference>
<organism evidence="1">
    <name type="scientific">Arundo donax</name>
    <name type="common">Giant reed</name>
    <name type="synonym">Donax arundinaceus</name>
    <dbReference type="NCBI Taxonomy" id="35708"/>
    <lineage>
        <taxon>Eukaryota</taxon>
        <taxon>Viridiplantae</taxon>
        <taxon>Streptophyta</taxon>
        <taxon>Embryophyta</taxon>
        <taxon>Tracheophyta</taxon>
        <taxon>Spermatophyta</taxon>
        <taxon>Magnoliopsida</taxon>
        <taxon>Liliopsida</taxon>
        <taxon>Poales</taxon>
        <taxon>Poaceae</taxon>
        <taxon>PACMAD clade</taxon>
        <taxon>Arundinoideae</taxon>
        <taxon>Arundineae</taxon>
        <taxon>Arundo</taxon>
    </lineage>
</organism>
<name>A0A0A9ELI4_ARUDO</name>